<dbReference type="Gene3D" id="2.60.120.10">
    <property type="entry name" value="Jelly Rolls"/>
    <property type="match status" value="1"/>
</dbReference>
<name>A0ABV0KMN3_9CYAN</name>
<dbReference type="InterPro" id="IPR014710">
    <property type="entry name" value="RmlC-like_jellyroll"/>
</dbReference>
<dbReference type="InterPro" id="IPR011051">
    <property type="entry name" value="RmlC_Cupin_sf"/>
</dbReference>
<reference evidence="1 2" key="1">
    <citation type="submission" date="2022-04" db="EMBL/GenBank/DDBJ databases">
        <title>Positive selection, recombination, and allopatry shape intraspecific diversity of widespread and dominant cyanobacteria.</title>
        <authorList>
            <person name="Wei J."/>
            <person name="Shu W."/>
            <person name="Hu C."/>
        </authorList>
    </citation>
    <scope>NUCLEOTIDE SEQUENCE [LARGE SCALE GENOMIC DNA]</scope>
    <source>
        <strain evidence="1 2">AS-A4</strain>
    </source>
</reference>
<keyword evidence="2" id="KW-1185">Reference proteome</keyword>
<accession>A0ABV0KMN3</accession>
<sequence length="132" mass="15150">MSEEIPKNINSTYVVLDADNAIPVAVSDHFYQDLEQQFRDFKGKRLVSHYIFEQDWDSWEMHPAGEEFVCLLFGRVDFVLEQDGSERIVSLNAPGDYILVPSGTWHTAKVYTRSSVLFITPSEGTQHRSHTI</sequence>
<dbReference type="Proteomes" id="UP001476950">
    <property type="component" value="Unassembled WGS sequence"/>
</dbReference>
<dbReference type="RefSeq" id="WP_190452539.1">
    <property type="nucleotide sequence ID" value="NZ_JAMPLM010000018.1"/>
</dbReference>
<protein>
    <submittedName>
        <fullName evidence="1">WxcM-like domain-containing protein</fullName>
    </submittedName>
</protein>
<evidence type="ECO:0000313" key="1">
    <source>
        <dbReference type="EMBL" id="MEP1060503.1"/>
    </source>
</evidence>
<gene>
    <name evidence="1" type="ORF">NDI38_18890</name>
</gene>
<proteinExistence type="predicted"/>
<dbReference type="EMBL" id="JAMPLM010000018">
    <property type="protein sequence ID" value="MEP1060503.1"/>
    <property type="molecule type" value="Genomic_DNA"/>
</dbReference>
<dbReference type="SUPFAM" id="SSF51182">
    <property type="entry name" value="RmlC-like cupins"/>
    <property type="match status" value="1"/>
</dbReference>
<evidence type="ECO:0000313" key="2">
    <source>
        <dbReference type="Proteomes" id="UP001476950"/>
    </source>
</evidence>
<comment type="caution">
    <text evidence="1">The sequence shown here is derived from an EMBL/GenBank/DDBJ whole genome shotgun (WGS) entry which is preliminary data.</text>
</comment>
<organism evidence="1 2">
    <name type="scientific">Stenomitos frigidus AS-A4</name>
    <dbReference type="NCBI Taxonomy" id="2933935"/>
    <lineage>
        <taxon>Bacteria</taxon>
        <taxon>Bacillati</taxon>
        <taxon>Cyanobacteriota</taxon>
        <taxon>Cyanophyceae</taxon>
        <taxon>Leptolyngbyales</taxon>
        <taxon>Leptolyngbyaceae</taxon>
        <taxon>Stenomitos</taxon>
    </lineage>
</organism>